<keyword evidence="3" id="KW-1185">Reference proteome</keyword>
<dbReference type="EMBL" id="FMYW01000007">
    <property type="protein sequence ID" value="SDC40954.1"/>
    <property type="molecule type" value="Genomic_DNA"/>
</dbReference>
<evidence type="ECO:0000256" key="1">
    <source>
        <dbReference type="SAM" id="Phobius"/>
    </source>
</evidence>
<evidence type="ECO:0008006" key="4">
    <source>
        <dbReference type="Google" id="ProtNLM"/>
    </source>
</evidence>
<organism evidence="2 3">
    <name type="scientific">Succiniclasticum ruminis</name>
    <dbReference type="NCBI Taxonomy" id="40841"/>
    <lineage>
        <taxon>Bacteria</taxon>
        <taxon>Bacillati</taxon>
        <taxon>Bacillota</taxon>
        <taxon>Negativicutes</taxon>
        <taxon>Acidaminococcales</taxon>
        <taxon>Acidaminococcaceae</taxon>
        <taxon>Succiniclasticum</taxon>
    </lineage>
</organism>
<dbReference type="RefSeq" id="WP_093730202.1">
    <property type="nucleotide sequence ID" value="NZ_FMYW01000007.1"/>
</dbReference>
<evidence type="ECO:0000313" key="3">
    <source>
        <dbReference type="Proteomes" id="UP000198943"/>
    </source>
</evidence>
<evidence type="ECO:0000313" key="2">
    <source>
        <dbReference type="EMBL" id="SDC40954.1"/>
    </source>
</evidence>
<dbReference type="AlphaFoldDB" id="A0A1G6LCK4"/>
<keyword evidence="1" id="KW-0472">Membrane</keyword>
<sequence length="351" mass="40477">MRTSVIAYRLFDVADEINLDQVQAIWHSRNKISSRLRLDRISTKSITFHDPPVLVELGYHEMVIGGVEYLVEVKARIQDLGVICILFNIPPEEDISYKEYLNLVLAVEELPDEEFRKFVDATMETIGPACTNQNISGYDEDFVVYYFQDPIPADWDIVPFLLKDSSPVNEETREAALANRFSYADDVAWLAWDSAVVYDPTGSMDIPDLLEFANAQYLELRYYDNFLNHAIDKTYDVIEDKANLKNIDVLQNIRDELLETMADVSSLTSNITNALLVTEDIFYAKVYTRYLKLLKASVWQENIELKMQVLQRCYNMLNETVTSHHLEQMRKYNITLLAVIAIILLGIALFK</sequence>
<dbReference type="Proteomes" id="UP000198943">
    <property type="component" value="Unassembled WGS sequence"/>
</dbReference>
<keyword evidence="1" id="KW-0812">Transmembrane</keyword>
<feature type="transmembrane region" description="Helical" evidence="1">
    <location>
        <begin position="332"/>
        <end position="350"/>
    </location>
</feature>
<name>A0A1G6LCK4_9FIRM</name>
<keyword evidence="1" id="KW-1133">Transmembrane helix</keyword>
<accession>A0A1G6LCK4</accession>
<protein>
    <recommendedName>
        <fullName evidence="4">DUF155 domain-containing protein</fullName>
    </recommendedName>
</protein>
<gene>
    <name evidence="2" type="ORF">SAMN04487864_1077</name>
</gene>
<proteinExistence type="predicted"/>
<reference evidence="3" key="1">
    <citation type="submission" date="2016-10" db="EMBL/GenBank/DDBJ databases">
        <authorList>
            <person name="Varghese N."/>
            <person name="Submissions S."/>
        </authorList>
    </citation>
    <scope>NUCLEOTIDE SEQUENCE [LARGE SCALE GENOMIC DNA]</scope>
    <source>
        <strain evidence="3">DSM 11005</strain>
    </source>
</reference>
<dbReference type="OrthoDB" id="180075at2"/>